<keyword evidence="8" id="KW-0808">Transferase</keyword>
<feature type="transmembrane region" description="Helical" evidence="8">
    <location>
        <begin position="514"/>
        <end position="539"/>
    </location>
</feature>
<keyword evidence="8" id="KW-0012">Acyltransferase</keyword>
<comment type="domain">
    <text evidence="8">The DHHC domain is required for palmitoyltransferase activity.</text>
</comment>
<evidence type="ECO:0000256" key="6">
    <source>
        <dbReference type="ARBA" id="ARBA00023136"/>
    </source>
</evidence>
<dbReference type="EMBL" id="KQ001647">
    <property type="protein sequence ID" value="KJP89948.1"/>
    <property type="molecule type" value="Genomic_DNA"/>
</dbReference>
<comment type="similarity">
    <text evidence="8">Belongs to the DHHC palmitoyltransferase family.</text>
</comment>
<evidence type="ECO:0000313" key="11">
    <source>
        <dbReference type="Proteomes" id="UP000054561"/>
    </source>
</evidence>
<dbReference type="GeneID" id="24265718"/>
<protein>
    <recommendedName>
        <fullName evidence="8">Palmitoyltransferase</fullName>
        <ecNumber evidence="8">2.3.1.225</ecNumber>
    </recommendedName>
</protein>
<accession>A0A0D9QSK7</accession>
<dbReference type="Gene3D" id="1.25.40.20">
    <property type="entry name" value="Ankyrin repeat-containing domain"/>
    <property type="match status" value="1"/>
</dbReference>
<dbReference type="InterPro" id="IPR001594">
    <property type="entry name" value="Palmitoyltrfase_DHHC"/>
</dbReference>
<dbReference type="SMART" id="SM00248">
    <property type="entry name" value="ANK"/>
    <property type="match status" value="5"/>
</dbReference>
<feature type="transmembrane region" description="Helical" evidence="8">
    <location>
        <begin position="482"/>
        <end position="508"/>
    </location>
</feature>
<keyword evidence="4 8" id="KW-1133">Transmembrane helix</keyword>
<dbReference type="PROSITE" id="PS50297">
    <property type="entry name" value="ANK_REP_REGION"/>
    <property type="match status" value="2"/>
</dbReference>
<dbReference type="PANTHER" id="PTHR24161">
    <property type="entry name" value="ANK_REP_REGION DOMAIN-CONTAINING PROTEIN-RELATED"/>
    <property type="match status" value="1"/>
</dbReference>
<dbReference type="VEuPathDB" id="PlasmoDB:AK88_00404"/>
<keyword evidence="6 8" id="KW-0472">Membrane</keyword>
<evidence type="ECO:0000256" key="3">
    <source>
        <dbReference type="ARBA" id="ARBA00022737"/>
    </source>
</evidence>
<comment type="subcellular location">
    <subcellularLocation>
        <location evidence="1">Membrane</location>
        <topology evidence="1">Multi-pass membrane protein</topology>
    </subcellularLocation>
</comment>
<dbReference type="SUPFAM" id="SSF48403">
    <property type="entry name" value="Ankyrin repeat"/>
    <property type="match status" value="1"/>
</dbReference>
<dbReference type="PANTHER" id="PTHR24161:SF17">
    <property type="entry name" value="PALMITOYLTRANSFERASE"/>
    <property type="match status" value="1"/>
</dbReference>
<dbReference type="InterPro" id="IPR036770">
    <property type="entry name" value="Ankyrin_rpt-contain_sf"/>
</dbReference>
<comment type="catalytic activity">
    <reaction evidence="8">
        <text>L-cysteinyl-[protein] + hexadecanoyl-CoA = S-hexadecanoyl-L-cysteinyl-[protein] + CoA</text>
        <dbReference type="Rhea" id="RHEA:36683"/>
        <dbReference type="Rhea" id="RHEA-COMP:10131"/>
        <dbReference type="Rhea" id="RHEA-COMP:11032"/>
        <dbReference type="ChEBI" id="CHEBI:29950"/>
        <dbReference type="ChEBI" id="CHEBI:57287"/>
        <dbReference type="ChEBI" id="CHEBI:57379"/>
        <dbReference type="ChEBI" id="CHEBI:74151"/>
        <dbReference type="EC" id="2.3.1.225"/>
    </reaction>
</comment>
<keyword evidence="11" id="KW-1185">Reference proteome</keyword>
<dbReference type="GO" id="GO:0000139">
    <property type="term" value="C:Golgi membrane"/>
    <property type="evidence" value="ECO:0007669"/>
    <property type="project" value="TreeGrafter"/>
</dbReference>
<evidence type="ECO:0000256" key="1">
    <source>
        <dbReference type="ARBA" id="ARBA00004141"/>
    </source>
</evidence>
<dbReference type="InterPro" id="IPR002110">
    <property type="entry name" value="Ankyrin_rpt"/>
</dbReference>
<dbReference type="PROSITE" id="PS50216">
    <property type="entry name" value="DHHC"/>
    <property type="match status" value="1"/>
</dbReference>
<feature type="repeat" description="ANK" evidence="7">
    <location>
        <begin position="79"/>
        <end position="111"/>
    </location>
</feature>
<evidence type="ECO:0000313" key="10">
    <source>
        <dbReference type="EMBL" id="KJP89948.1"/>
    </source>
</evidence>
<reference evidence="10 11" key="1">
    <citation type="submission" date="2014-03" db="EMBL/GenBank/DDBJ databases">
        <title>The Genome Sequence of Plasmodium fragile nilgiri.</title>
        <authorList>
            <consortium name="The Broad Institute Genomics Platform"/>
            <consortium name="The Broad Institute Genome Sequencing Center for Infectious Disease"/>
            <person name="Neafsey D."/>
            <person name="Duraisingh M."/>
            <person name="Young S.K."/>
            <person name="Zeng Q."/>
            <person name="Gargeya S."/>
            <person name="Abouelleil A."/>
            <person name="Alvarado L."/>
            <person name="Chapman S.B."/>
            <person name="Gainer-Dewar J."/>
            <person name="Goldberg J."/>
            <person name="Griggs A."/>
            <person name="Gujja S."/>
            <person name="Hansen M."/>
            <person name="Howarth C."/>
            <person name="Imamovic A."/>
            <person name="Larimer J."/>
            <person name="Pearson M."/>
            <person name="Poon T.W."/>
            <person name="Priest M."/>
            <person name="Roberts A."/>
            <person name="Saif S."/>
            <person name="Shea T."/>
            <person name="Sykes S."/>
            <person name="Wortman J."/>
            <person name="Nusbaum C."/>
            <person name="Birren B."/>
        </authorList>
    </citation>
    <scope>NUCLEOTIDE SEQUENCE [LARGE SCALE GENOMIC DNA]</scope>
    <source>
        <strain evidence="11">nilgiri</strain>
    </source>
</reference>
<dbReference type="GO" id="GO:0019706">
    <property type="term" value="F:protein-cysteine S-palmitoyltransferase activity"/>
    <property type="evidence" value="ECO:0007669"/>
    <property type="project" value="UniProtKB-EC"/>
</dbReference>
<keyword evidence="2 8" id="KW-0812">Transmembrane</keyword>
<dbReference type="OMA" id="FWVGFRY"/>
<evidence type="ECO:0000256" key="2">
    <source>
        <dbReference type="ARBA" id="ARBA00022692"/>
    </source>
</evidence>
<dbReference type="AlphaFoldDB" id="A0A0D9QSK7"/>
<proteinExistence type="inferred from homology"/>
<evidence type="ECO:0000256" key="4">
    <source>
        <dbReference type="ARBA" id="ARBA00022989"/>
    </source>
</evidence>
<evidence type="ECO:0000259" key="9">
    <source>
        <dbReference type="Pfam" id="PF01529"/>
    </source>
</evidence>
<evidence type="ECO:0000256" key="8">
    <source>
        <dbReference type="RuleBase" id="RU079119"/>
    </source>
</evidence>
<evidence type="ECO:0000256" key="5">
    <source>
        <dbReference type="ARBA" id="ARBA00023043"/>
    </source>
</evidence>
<organism evidence="10 11">
    <name type="scientific">Plasmodium fragile</name>
    <dbReference type="NCBI Taxonomy" id="5857"/>
    <lineage>
        <taxon>Eukaryota</taxon>
        <taxon>Sar</taxon>
        <taxon>Alveolata</taxon>
        <taxon>Apicomplexa</taxon>
        <taxon>Aconoidasida</taxon>
        <taxon>Haemosporida</taxon>
        <taxon>Plasmodiidae</taxon>
        <taxon>Plasmodium</taxon>
        <taxon>Plasmodium (Plasmodium)</taxon>
    </lineage>
</organism>
<dbReference type="Pfam" id="PF12796">
    <property type="entry name" value="Ank_2"/>
    <property type="match status" value="1"/>
</dbReference>
<dbReference type="PROSITE" id="PS50088">
    <property type="entry name" value="ANK_REPEAT"/>
    <property type="match status" value="2"/>
</dbReference>
<gene>
    <name evidence="10" type="ORF">AK88_00404</name>
</gene>
<dbReference type="OrthoDB" id="9909019at2759"/>
<name>A0A0D9QSK7_PLAFR</name>
<dbReference type="Proteomes" id="UP000054561">
    <property type="component" value="Unassembled WGS sequence"/>
</dbReference>
<dbReference type="Pfam" id="PF01529">
    <property type="entry name" value="DHHC"/>
    <property type="match status" value="1"/>
</dbReference>
<keyword evidence="5 7" id="KW-0040">ANK repeat</keyword>
<feature type="domain" description="Palmitoyltransferase DHHC" evidence="9">
    <location>
        <begin position="434"/>
        <end position="556"/>
    </location>
</feature>
<keyword evidence="3" id="KW-0677">Repeat</keyword>
<sequence length="642" mass="74210">MRIPECVPSELPNGVDILFELAKRRDERVYNILEQDQRLLNCRDGNGNSLLHWSVFLNDAYLTCYLLQQGADVNAKARNGQTPLFWAVSGSNLHMIHLLRKHGGDIFHADDKGYSCLTISIQYGHVLCFLYLIHLGAPLTHKDLNSCSVVDWAAYNNNIFFLRLLSKVSPNLFSINLKNPASTLHKAIIGNAYDAVVFLVLHGHQNVYDIATEENKTAAQFVEGHKDKVDRRIYHFVTCRKVQQLCKRRGGKEDPTLYEPSGTIGPYVISRRKKLSTLRKIRHVFTQDKTLLLYPATIIFSHLYMCCIHFFYTRGMSSLGGSPLWDAAHPVLFVLYYLVVSSDPGYLEDEGSTPCDMEWDKKDPSDPPDVDTTSSTNLTFRKIIQNVKEEIKWYEEKNKLISFCERVKWENIRQVKNSLQINLNAQGFEVTSFDMNKLCASCFLFKNLRTKHCRFCGKCVDIYDHHCLFTLNCMSVDNAKAFLIWIVSNIFFHLWNIYIHMCVFMRLWVSSSPLVFRGVSLSIIVISLLHLYFMGVMLLRSAMNILENITSNEKFKMYSSNTFFVYELKKDKNNEPVVIRRFKNPFDKGALFNLINFFTKSKDHLSTPERQFIRVDDSVESVSVRAFVEKLNGELRRVYSKR</sequence>
<evidence type="ECO:0000256" key="7">
    <source>
        <dbReference type="PROSITE-ProRule" id="PRU00023"/>
    </source>
</evidence>
<dbReference type="RefSeq" id="XP_012333478.1">
    <property type="nucleotide sequence ID" value="XM_012478055.1"/>
</dbReference>
<dbReference type="EC" id="2.3.1.225" evidence="8"/>
<feature type="transmembrane region" description="Helical" evidence="8">
    <location>
        <begin position="291"/>
        <end position="312"/>
    </location>
</feature>
<feature type="repeat" description="ANK" evidence="7">
    <location>
        <begin position="46"/>
        <end position="78"/>
    </location>
</feature>